<evidence type="ECO:0000256" key="1">
    <source>
        <dbReference type="SAM" id="Phobius"/>
    </source>
</evidence>
<keyword evidence="1" id="KW-0812">Transmembrane</keyword>
<evidence type="ECO:0000313" key="2">
    <source>
        <dbReference type="EMBL" id="RBI85159.1"/>
    </source>
</evidence>
<keyword evidence="3" id="KW-1185">Reference proteome</keyword>
<evidence type="ECO:0000313" key="3">
    <source>
        <dbReference type="Proteomes" id="UP000253370"/>
    </source>
</evidence>
<keyword evidence="1" id="KW-0472">Membrane</keyword>
<protein>
    <submittedName>
        <fullName evidence="2">Uncharacterized protein</fullName>
    </submittedName>
</protein>
<comment type="caution">
    <text evidence="2">The sequence shown here is derived from an EMBL/GenBank/DDBJ whole genome shotgun (WGS) entry which is preliminary data.</text>
</comment>
<dbReference type="OrthoDB" id="7852511at2"/>
<feature type="transmembrane region" description="Helical" evidence="1">
    <location>
        <begin position="72"/>
        <end position="89"/>
    </location>
</feature>
<dbReference type="Proteomes" id="UP000253370">
    <property type="component" value="Unassembled WGS sequence"/>
</dbReference>
<organism evidence="2 3">
    <name type="scientific">Rhodosalinus halophilus</name>
    <dbReference type="NCBI Taxonomy" id="2259333"/>
    <lineage>
        <taxon>Bacteria</taxon>
        <taxon>Pseudomonadati</taxon>
        <taxon>Pseudomonadota</taxon>
        <taxon>Alphaproteobacteria</taxon>
        <taxon>Rhodobacterales</taxon>
        <taxon>Paracoccaceae</taxon>
        <taxon>Rhodosalinus</taxon>
    </lineage>
</organism>
<feature type="transmembrane region" description="Helical" evidence="1">
    <location>
        <begin position="49"/>
        <end position="66"/>
    </location>
</feature>
<gene>
    <name evidence="2" type="ORF">DRV85_10940</name>
</gene>
<accession>A0A365U8K0</accession>
<name>A0A365U8K0_9RHOB</name>
<dbReference type="RefSeq" id="WP_113289487.1">
    <property type="nucleotide sequence ID" value="NZ_QNTQ01000008.1"/>
</dbReference>
<reference evidence="2 3" key="1">
    <citation type="submission" date="2018-07" db="EMBL/GenBank/DDBJ databases">
        <title>Rhodosalinus sp. strain E84T genomic sequence and assembly.</title>
        <authorList>
            <person name="Liu Z.-W."/>
            <person name="Lu D.-C."/>
        </authorList>
    </citation>
    <scope>NUCLEOTIDE SEQUENCE [LARGE SCALE GENOMIC DNA]</scope>
    <source>
        <strain evidence="2 3">E84</strain>
    </source>
</reference>
<dbReference type="EMBL" id="QNTQ01000008">
    <property type="protein sequence ID" value="RBI85159.1"/>
    <property type="molecule type" value="Genomic_DNA"/>
</dbReference>
<keyword evidence="1" id="KW-1133">Transmembrane helix</keyword>
<proteinExistence type="predicted"/>
<sequence length="232" mass="25974">MIVVAPNTVLNPAALETRQVPKKMFRRVAVLPRRAGFATWARIVFDVQILRYLVALAPFVVAMLIWPRLAFPIAQAPILMVLLVGLVEMKMLRVSKDGRADLIDEDAAARGLDTLRFRARSILTRLAARKELSEHRLHLVIEQSELARVPPLTLVSVQLDGPDPQLLPLDADEQRLIRDELFGGALTERELLRINLREDVFLRDVALEARGVSAHARLAALMERAPAAEHAQ</sequence>
<dbReference type="AlphaFoldDB" id="A0A365U8K0"/>